<dbReference type="Proteomes" id="UP001279734">
    <property type="component" value="Unassembled WGS sequence"/>
</dbReference>
<reference evidence="1" key="1">
    <citation type="submission" date="2023-05" db="EMBL/GenBank/DDBJ databases">
        <title>Nepenthes gracilis genome sequencing.</title>
        <authorList>
            <person name="Fukushima K."/>
        </authorList>
    </citation>
    <scope>NUCLEOTIDE SEQUENCE</scope>
    <source>
        <strain evidence="1">SING2019-196</strain>
    </source>
</reference>
<evidence type="ECO:0000313" key="1">
    <source>
        <dbReference type="EMBL" id="GMH02154.1"/>
    </source>
</evidence>
<keyword evidence="2" id="KW-1185">Reference proteome</keyword>
<dbReference type="AlphaFoldDB" id="A0AAD3S0N7"/>
<organism evidence="1 2">
    <name type="scientific">Nepenthes gracilis</name>
    <name type="common">Slender pitcher plant</name>
    <dbReference type="NCBI Taxonomy" id="150966"/>
    <lineage>
        <taxon>Eukaryota</taxon>
        <taxon>Viridiplantae</taxon>
        <taxon>Streptophyta</taxon>
        <taxon>Embryophyta</taxon>
        <taxon>Tracheophyta</taxon>
        <taxon>Spermatophyta</taxon>
        <taxon>Magnoliopsida</taxon>
        <taxon>eudicotyledons</taxon>
        <taxon>Gunneridae</taxon>
        <taxon>Pentapetalae</taxon>
        <taxon>Caryophyllales</taxon>
        <taxon>Nepenthaceae</taxon>
        <taxon>Nepenthes</taxon>
    </lineage>
</organism>
<sequence length="75" mass="8282">MLIFPLEFAADASLKYKWVSARLCDASEAWAGMVLKMVSVSCCLDLLLLLSPVWLLHYFGGYFGDLVAILVPPVC</sequence>
<comment type="caution">
    <text evidence="1">The sequence shown here is derived from an EMBL/GenBank/DDBJ whole genome shotgun (WGS) entry which is preliminary data.</text>
</comment>
<proteinExistence type="predicted"/>
<name>A0AAD3S0N7_NEPGR</name>
<evidence type="ECO:0000313" key="2">
    <source>
        <dbReference type="Proteomes" id="UP001279734"/>
    </source>
</evidence>
<gene>
    <name evidence="1" type="ORF">Nepgr_003993</name>
</gene>
<protein>
    <submittedName>
        <fullName evidence="1">Uncharacterized protein</fullName>
    </submittedName>
</protein>
<accession>A0AAD3S0N7</accession>
<dbReference type="EMBL" id="BSYO01000003">
    <property type="protein sequence ID" value="GMH02154.1"/>
    <property type="molecule type" value="Genomic_DNA"/>
</dbReference>